<accession>A0A7R9PWG9</accession>
<dbReference type="OrthoDB" id="567086at2759"/>
<dbReference type="PANTHER" id="PTHR10513:SF24">
    <property type="entry name" value="THYMIDINE KINASE 2, MITOCHONDRIAL"/>
    <property type="match status" value="1"/>
</dbReference>
<comment type="similarity">
    <text evidence="1">Belongs to the DCK/DGK family.</text>
</comment>
<dbReference type="InterPro" id="IPR031314">
    <property type="entry name" value="DNK_dom"/>
</dbReference>
<dbReference type="GO" id="GO:0005739">
    <property type="term" value="C:mitochondrion"/>
    <property type="evidence" value="ECO:0007669"/>
    <property type="project" value="TreeGrafter"/>
</dbReference>
<dbReference type="EMBL" id="CAJPIZ010001565">
    <property type="protein sequence ID" value="CAG2103705.1"/>
    <property type="molecule type" value="Genomic_DNA"/>
</dbReference>
<dbReference type="InterPro" id="IPR027417">
    <property type="entry name" value="P-loop_NTPase"/>
</dbReference>
<evidence type="ECO:0000313" key="7">
    <source>
        <dbReference type="Proteomes" id="UP000759131"/>
    </source>
</evidence>
<feature type="region of interest" description="Disordered" evidence="4">
    <location>
        <begin position="162"/>
        <end position="193"/>
    </location>
</feature>
<dbReference type="GO" id="GO:0019136">
    <property type="term" value="F:deoxynucleoside kinase activity"/>
    <property type="evidence" value="ECO:0007669"/>
    <property type="project" value="InterPro"/>
</dbReference>
<feature type="active site" description="Proton acceptor" evidence="2">
    <location>
        <position position="101"/>
    </location>
</feature>
<sequence length="193" mass="22858">MANIVRKQLNKQMFTICIEGNIGSGKSSSLKHLSDKYHNVITHCEPMDRWVNLRHNMIEMLYKDLNRNAFSFEHFSQLTRLEMFANSYETTDHDKHIRLMERSIYSARHCFTQNLFNSGNLSKPEFIIIDEWFKRLSAKPCLKADLIIYLRTSPQTVLQRIQNRSRNEEMQIPIKKEKKPKKKTAKKPKTAKK</sequence>
<dbReference type="PIRSF" id="PIRSF000705">
    <property type="entry name" value="DNK"/>
    <property type="match status" value="1"/>
</dbReference>
<dbReference type="Proteomes" id="UP000759131">
    <property type="component" value="Unassembled WGS sequence"/>
</dbReference>
<dbReference type="PANTHER" id="PTHR10513">
    <property type="entry name" value="DEOXYNUCLEOSIDE KINASE"/>
    <property type="match status" value="1"/>
</dbReference>
<feature type="compositionally biased region" description="Basic residues" evidence="4">
    <location>
        <begin position="176"/>
        <end position="193"/>
    </location>
</feature>
<proteinExistence type="inferred from homology"/>
<evidence type="ECO:0000259" key="5">
    <source>
        <dbReference type="Pfam" id="PF01712"/>
    </source>
</evidence>
<dbReference type="Gene3D" id="3.40.50.300">
    <property type="entry name" value="P-loop containing nucleotide triphosphate hydrolases"/>
    <property type="match status" value="1"/>
</dbReference>
<evidence type="ECO:0000256" key="1">
    <source>
        <dbReference type="ARBA" id="ARBA00007420"/>
    </source>
</evidence>
<reference evidence="6" key="1">
    <citation type="submission" date="2020-11" db="EMBL/GenBank/DDBJ databases">
        <authorList>
            <person name="Tran Van P."/>
        </authorList>
    </citation>
    <scope>NUCLEOTIDE SEQUENCE</scope>
</reference>
<evidence type="ECO:0000256" key="2">
    <source>
        <dbReference type="PIRSR" id="PIRSR000705-1"/>
    </source>
</evidence>
<evidence type="ECO:0000256" key="3">
    <source>
        <dbReference type="PIRSR" id="PIRSR000705-3"/>
    </source>
</evidence>
<dbReference type="AlphaFoldDB" id="A0A7R9PWG9"/>
<keyword evidence="7" id="KW-1185">Reference proteome</keyword>
<feature type="domain" description="Deoxynucleoside kinase" evidence="5">
    <location>
        <begin position="16"/>
        <end position="174"/>
    </location>
</feature>
<name>A0A7R9PWG9_9ACAR</name>
<dbReference type="GO" id="GO:0005524">
    <property type="term" value="F:ATP binding"/>
    <property type="evidence" value="ECO:0007669"/>
    <property type="project" value="UniProtKB-KW"/>
</dbReference>
<feature type="binding site" evidence="3">
    <location>
        <begin position="160"/>
        <end position="164"/>
    </location>
    <ligand>
        <name>ATP</name>
        <dbReference type="ChEBI" id="CHEBI:30616"/>
    </ligand>
</feature>
<dbReference type="Pfam" id="PF01712">
    <property type="entry name" value="dNK"/>
    <property type="match status" value="1"/>
</dbReference>
<evidence type="ECO:0000313" key="6">
    <source>
        <dbReference type="EMBL" id="CAD7623275.1"/>
    </source>
</evidence>
<gene>
    <name evidence="6" type="ORF">OSB1V03_LOCUS3732</name>
</gene>
<evidence type="ECO:0000256" key="4">
    <source>
        <dbReference type="SAM" id="MobiDB-lite"/>
    </source>
</evidence>
<organism evidence="6">
    <name type="scientific">Medioppia subpectinata</name>
    <dbReference type="NCBI Taxonomy" id="1979941"/>
    <lineage>
        <taxon>Eukaryota</taxon>
        <taxon>Metazoa</taxon>
        <taxon>Ecdysozoa</taxon>
        <taxon>Arthropoda</taxon>
        <taxon>Chelicerata</taxon>
        <taxon>Arachnida</taxon>
        <taxon>Acari</taxon>
        <taxon>Acariformes</taxon>
        <taxon>Sarcoptiformes</taxon>
        <taxon>Oribatida</taxon>
        <taxon>Brachypylina</taxon>
        <taxon>Oppioidea</taxon>
        <taxon>Oppiidae</taxon>
        <taxon>Medioppia</taxon>
    </lineage>
</organism>
<feature type="binding site" evidence="3">
    <location>
        <begin position="20"/>
        <end position="28"/>
    </location>
    <ligand>
        <name>ATP</name>
        <dbReference type="ChEBI" id="CHEBI:30616"/>
    </ligand>
</feature>
<dbReference type="SUPFAM" id="SSF52540">
    <property type="entry name" value="P-loop containing nucleoside triphosphate hydrolases"/>
    <property type="match status" value="1"/>
</dbReference>
<protein>
    <recommendedName>
        <fullName evidence="5">Deoxynucleoside kinase domain-containing protein</fullName>
    </recommendedName>
</protein>
<dbReference type="EMBL" id="OC856140">
    <property type="protein sequence ID" value="CAD7623275.1"/>
    <property type="molecule type" value="Genomic_DNA"/>
</dbReference>
<dbReference type="InterPro" id="IPR002624">
    <property type="entry name" value="DCK/DGK"/>
</dbReference>
<keyword evidence="3" id="KW-0547">Nucleotide-binding</keyword>
<keyword evidence="3" id="KW-0067">ATP-binding</keyword>
<dbReference type="InterPro" id="IPR050566">
    <property type="entry name" value="Deoxyribonucleoside_kinase"/>
</dbReference>